<dbReference type="EMBL" id="VLLF01000003">
    <property type="protein sequence ID" value="TWI89357.1"/>
    <property type="molecule type" value="Genomic_DNA"/>
</dbReference>
<dbReference type="Proteomes" id="UP000320593">
    <property type="component" value="Unassembled WGS sequence"/>
</dbReference>
<dbReference type="OrthoDB" id="5296954at2"/>
<evidence type="ECO:0000256" key="1">
    <source>
        <dbReference type="SAM" id="SignalP"/>
    </source>
</evidence>
<feature type="chain" id="PRO_5021886901" evidence="1">
    <location>
        <begin position="33"/>
        <end position="179"/>
    </location>
</feature>
<reference evidence="2 3" key="1">
    <citation type="submission" date="2019-07" db="EMBL/GenBank/DDBJ databases">
        <title>Genomic Encyclopedia of Archaeal and Bacterial Type Strains, Phase II (KMG-II): from individual species to whole genera.</title>
        <authorList>
            <person name="Goeker M."/>
        </authorList>
    </citation>
    <scope>NUCLEOTIDE SEQUENCE [LARGE SCALE GENOMIC DNA]</scope>
    <source>
        <strain evidence="2 3">ATCC BAA-252</strain>
    </source>
</reference>
<dbReference type="AlphaFoldDB" id="A0A562T738"/>
<comment type="caution">
    <text evidence="2">The sequence shown here is derived from an EMBL/GenBank/DDBJ whole genome shotgun (WGS) entry which is preliminary data.</text>
</comment>
<protein>
    <submittedName>
        <fullName evidence="2">Uncharacterized protein DUF3833</fullName>
    </submittedName>
</protein>
<name>A0A562T738_9HYPH</name>
<sequence length="179" mass="19901">MKFSHLCRPALSLAFFAGVAAATFALPSTAVAKALVLEEFFKGKTVGKGVFESKIAGVNRPFTVYLTGTWNPKTFTLRLREDFVYDDGERDTKTWFFQKVAEDRYIGQRADVLGPAIVRTMDDGSLKFSYVAEVPLENGSILLRFNDTLTQIDRRTVKNTAKVVKGGFPVGTVDLTFTR</sequence>
<gene>
    <name evidence="2" type="ORF">JM93_01560</name>
</gene>
<organism evidence="2 3">
    <name type="scientific">Roseibium hamelinense</name>
    <dbReference type="NCBI Taxonomy" id="150831"/>
    <lineage>
        <taxon>Bacteria</taxon>
        <taxon>Pseudomonadati</taxon>
        <taxon>Pseudomonadota</taxon>
        <taxon>Alphaproteobacteria</taxon>
        <taxon>Hyphomicrobiales</taxon>
        <taxon>Stappiaceae</taxon>
        <taxon>Roseibium</taxon>
    </lineage>
</organism>
<dbReference type="Pfam" id="PF12915">
    <property type="entry name" value="DUF3833"/>
    <property type="match status" value="1"/>
</dbReference>
<keyword evidence="3" id="KW-1185">Reference proteome</keyword>
<accession>A0A562T738</accession>
<evidence type="ECO:0000313" key="2">
    <source>
        <dbReference type="EMBL" id="TWI89357.1"/>
    </source>
</evidence>
<feature type="signal peptide" evidence="1">
    <location>
        <begin position="1"/>
        <end position="32"/>
    </location>
</feature>
<evidence type="ECO:0000313" key="3">
    <source>
        <dbReference type="Proteomes" id="UP000320593"/>
    </source>
</evidence>
<keyword evidence="1" id="KW-0732">Signal</keyword>
<proteinExistence type="predicted"/>
<dbReference type="InterPro" id="IPR024409">
    <property type="entry name" value="DUF3833"/>
</dbReference>